<accession>A0A8T2SF76</accession>
<name>A0A8T2SF76_CERRI</name>
<dbReference type="Pfam" id="PF21884">
    <property type="entry name" value="ZUO1-like_ZHD"/>
    <property type="match status" value="1"/>
</dbReference>
<dbReference type="InterPro" id="IPR044648">
    <property type="entry name" value="JJJ1_plant"/>
</dbReference>
<dbReference type="Gene3D" id="3.30.160.60">
    <property type="entry name" value="Classic Zinc Finger"/>
    <property type="match status" value="1"/>
</dbReference>
<feature type="compositionally biased region" description="Acidic residues" evidence="6">
    <location>
        <begin position="441"/>
        <end position="451"/>
    </location>
</feature>
<organism evidence="9 10">
    <name type="scientific">Ceratopteris richardii</name>
    <name type="common">Triangle waterfern</name>
    <dbReference type="NCBI Taxonomy" id="49495"/>
    <lineage>
        <taxon>Eukaryota</taxon>
        <taxon>Viridiplantae</taxon>
        <taxon>Streptophyta</taxon>
        <taxon>Embryophyta</taxon>
        <taxon>Tracheophyta</taxon>
        <taxon>Polypodiopsida</taxon>
        <taxon>Polypodiidae</taxon>
        <taxon>Polypodiales</taxon>
        <taxon>Pteridineae</taxon>
        <taxon>Pteridaceae</taxon>
        <taxon>Parkerioideae</taxon>
        <taxon>Ceratopteris</taxon>
    </lineage>
</organism>
<dbReference type="GO" id="GO:0003676">
    <property type="term" value="F:nucleic acid binding"/>
    <property type="evidence" value="ECO:0007669"/>
    <property type="project" value="InterPro"/>
</dbReference>
<dbReference type="InterPro" id="IPR018253">
    <property type="entry name" value="DnaJ_domain_CS"/>
</dbReference>
<evidence type="ECO:0000256" key="2">
    <source>
        <dbReference type="ARBA" id="ARBA00022771"/>
    </source>
</evidence>
<dbReference type="PROSITE" id="PS50157">
    <property type="entry name" value="ZINC_FINGER_C2H2_2"/>
    <property type="match status" value="2"/>
</dbReference>
<dbReference type="Proteomes" id="UP000825935">
    <property type="component" value="Chromosome 21"/>
</dbReference>
<dbReference type="AlphaFoldDB" id="A0A8T2SF76"/>
<dbReference type="SUPFAM" id="SSF57667">
    <property type="entry name" value="beta-beta-alpha zinc fingers"/>
    <property type="match status" value="1"/>
</dbReference>
<keyword evidence="1" id="KW-0479">Metal-binding</keyword>
<dbReference type="PRINTS" id="PR00625">
    <property type="entry name" value="JDOMAIN"/>
</dbReference>
<gene>
    <name evidence="9" type="ORF">KP509_21G087900</name>
</gene>
<dbReference type="PROSITE" id="PS50076">
    <property type="entry name" value="DNAJ_2"/>
    <property type="match status" value="1"/>
</dbReference>
<keyword evidence="2 4" id="KW-0863">Zinc-finger</keyword>
<reference evidence="9" key="1">
    <citation type="submission" date="2021-08" db="EMBL/GenBank/DDBJ databases">
        <title>WGS assembly of Ceratopteris richardii.</title>
        <authorList>
            <person name="Marchant D.B."/>
            <person name="Chen G."/>
            <person name="Jenkins J."/>
            <person name="Shu S."/>
            <person name="Leebens-Mack J."/>
            <person name="Grimwood J."/>
            <person name="Schmutz J."/>
            <person name="Soltis P."/>
            <person name="Soltis D."/>
            <person name="Chen Z.-H."/>
        </authorList>
    </citation>
    <scope>NUCLEOTIDE SEQUENCE</scope>
    <source>
        <strain evidence="9">Whitten #5841</strain>
        <tissue evidence="9">Leaf</tissue>
    </source>
</reference>
<dbReference type="InterPro" id="IPR036869">
    <property type="entry name" value="J_dom_sf"/>
</dbReference>
<dbReference type="InterPro" id="IPR003604">
    <property type="entry name" value="Matrin/U1-like-C_Znf_C2H2"/>
</dbReference>
<dbReference type="GO" id="GO:0008270">
    <property type="term" value="F:zinc ion binding"/>
    <property type="evidence" value="ECO:0007669"/>
    <property type="project" value="UniProtKB-KW"/>
</dbReference>
<evidence type="ECO:0000313" key="10">
    <source>
        <dbReference type="Proteomes" id="UP000825935"/>
    </source>
</evidence>
<dbReference type="InterPro" id="IPR054076">
    <property type="entry name" value="ZUO1-like_ZHD"/>
</dbReference>
<dbReference type="InterPro" id="IPR036236">
    <property type="entry name" value="Znf_C2H2_sf"/>
</dbReference>
<dbReference type="CDD" id="cd06257">
    <property type="entry name" value="DnaJ"/>
    <property type="match status" value="1"/>
</dbReference>
<feature type="domain" description="C2H2-type" evidence="8">
    <location>
        <begin position="661"/>
        <end position="690"/>
    </location>
</feature>
<keyword evidence="5" id="KW-0175">Coiled coil</keyword>
<feature type="coiled-coil region" evidence="5">
    <location>
        <begin position="225"/>
        <end position="261"/>
    </location>
</feature>
<evidence type="ECO:0000256" key="6">
    <source>
        <dbReference type="SAM" id="MobiDB-lite"/>
    </source>
</evidence>
<keyword evidence="10" id="KW-1185">Reference proteome</keyword>
<dbReference type="Pfam" id="PF12171">
    <property type="entry name" value="zf-C2H2_jaz"/>
    <property type="match status" value="1"/>
</dbReference>
<proteinExistence type="predicted"/>
<feature type="region of interest" description="Disordered" evidence="6">
    <location>
        <begin position="434"/>
        <end position="559"/>
    </location>
</feature>
<dbReference type="InterPro" id="IPR001623">
    <property type="entry name" value="DnaJ_domain"/>
</dbReference>
<sequence>MEPQKCLYEILGVEPTASNEEIRTAYRKLALKWHPDKIQQSGASAEAREDATIRFQEIGRAYEVLADPSERSWYDSHRSQILSGSTTSSSTFDFNPWPYFSASIFSGYGDSGKGFYAVYGELFKTLHKQEMSFAQAYGLRTPPYPPDMGNLSTSYTQVQTFYNHWLGFSTVKDFVWCDEYRASSGPNRKIRRLMEEENKKIRSKARREFNEAIRNLAAFVKKRDKRVLERQVEVQRIEKEKEEIRKARRRREEEEKRMKARLYEEAAWTKVESDHDAEDGSDFDENMGSYTWGQSDTKASSSKTNMQDEFFCVVCNKKFKSDKQWENHERSKKHLEKVAILKESFEEDDKELQEILHGHLQNQNDNTQTKGSVENHQEGEKSPDMSDTSEAEIMAESPSEANVAREASALDESFQGETREKIIEDCFAPMAHNNSELESQGCEDAEDEELDSLLTMVNSYTGRQQQSAGEDSDQATESPLADECSSKSTSEYEDQDEEEMLISMLKSHHVRQSNQNNDHIENASVKNEAERDSDSERNGVELGSSKKKKSRGLLRSEKQQMASLNRHANMIADLKSDVEVTGVMQKVHTTNPSDGESYGLMEAQEEKIILENDMNCGSKSHSKENPSSKGKVNAPVLVEVEQRRKPARGKKNKGNGKSSNLTCETCGEDFDSRNQLFKHISSTKHAALKGR</sequence>
<dbReference type="SUPFAM" id="SSF46565">
    <property type="entry name" value="Chaperone J-domain"/>
    <property type="match status" value="1"/>
</dbReference>
<feature type="compositionally biased region" description="Polar residues" evidence="6">
    <location>
        <begin position="360"/>
        <end position="372"/>
    </location>
</feature>
<feature type="domain" description="C2H2-type" evidence="8">
    <location>
        <begin position="310"/>
        <end position="339"/>
    </location>
</feature>
<dbReference type="Pfam" id="PF12874">
    <property type="entry name" value="zf-met"/>
    <property type="match status" value="1"/>
</dbReference>
<evidence type="ECO:0000256" key="3">
    <source>
        <dbReference type="ARBA" id="ARBA00022833"/>
    </source>
</evidence>
<dbReference type="OrthoDB" id="5894at2759"/>
<dbReference type="PROSITE" id="PS00028">
    <property type="entry name" value="ZINC_FINGER_C2H2_1"/>
    <property type="match status" value="2"/>
</dbReference>
<dbReference type="PROSITE" id="PS00636">
    <property type="entry name" value="DNAJ_1"/>
    <property type="match status" value="1"/>
</dbReference>
<dbReference type="InterPro" id="IPR013087">
    <property type="entry name" value="Znf_C2H2_type"/>
</dbReference>
<dbReference type="PANTHER" id="PTHR45495:SF1">
    <property type="entry name" value="DNAJ PROTEIN JJJ1 HOMOLOG"/>
    <property type="match status" value="1"/>
</dbReference>
<evidence type="ECO:0000256" key="1">
    <source>
        <dbReference type="ARBA" id="ARBA00022723"/>
    </source>
</evidence>
<feature type="region of interest" description="Disordered" evidence="6">
    <location>
        <begin position="359"/>
        <end position="416"/>
    </location>
</feature>
<evidence type="ECO:0000256" key="5">
    <source>
        <dbReference type="SAM" id="Coils"/>
    </source>
</evidence>
<dbReference type="SMART" id="SM00355">
    <property type="entry name" value="ZnF_C2H2"/>
    <property type="match status" value="2"/>
</dbReference>
<feature type="compositionally biased region" description="Polar residues" evidence="6">
    <location>
        <begin position="455"/>
        <end position="469"/>
    </location>
</feature>
<dbReference type="Gene3D" id="1.10.287.110">
    <property type="entry name" value="DnaJ domain"/>
    <property type="match status" value="1"/>
</dbReference>
<dbReference type="SMART" id="SM00451">
    <property type="entry name" value="ZnF_U1"/>
    <property type="match status" value="1"/>
</dbReference>
<feature type="domain" description="J" evidence="7">
    <location>
        <begin position="6"/>
        <end position="78"/>
    </location>
</feature>
<protein>
    <submittedName>
        <fullName evidence="9">Uncharacterized protein</fullName>
    </submittedName>
</protein>
<feature type="compositionally biased region" description="Basic and acidic residues" evidence="6">
    <location>
        <begin position="373"/>
        <end position="384"/>
    </location>
</feature>
<comment type="caution">
    <text evidence="9">The sequence shown here is derived from an EMBL/GenBank/DDBJ whole genome shotgun (WGS) entry which is preliminary data.</text>
</comment>
<evidence type="ECO:0000259" key="7">
    <source>
        <dbReference type="PROSITE" id="PS50076"/>
    </source>
</evidence>
<dbReference type="SMART" id="SM00271">
    <property type="entry name" value="DnaJ"/>
    <property type="match status" value="1"/>
</dbReference>
<dbReference type="InterPro" id="IPR022755">
    <property type="entry name" value="Znf_C2H2_jaz"/>
</dbReference>
<keyword evidence="3" id="KW-0862">Zinc</keyword>
<evidence type="ECO:0000256" key="4">
    <source>
        <dbReference type="PROSITE-ProRule" id="PRU00042"/>
    </source>
</evidence>
<evidence type="ECO:0000259" key="8">
    <source>
        <dbReference type="PROSITE" id="PS50157"/>
    </source>
</evidence>
<feature type="compositionally biased region" description="Acidic residues" evidence="6">
    <location>
        <begin position="491"/>
        <end position="500"/>
    </location>
</feature>
<dbReference type="PANTHER" id="PTHR45495">
    <property type="entry name" value="DNAJ PROTEIN JJJ1 HOMOLOG"/>
    <property type="match status" value="1"/>
</dbReference>
<dbReference type="EMBL" id="CM035426">
    <property type="protein sequence ID" value="KAH7316314.1"/>
    <property type="molecule type" value="Genomic_DNA"/>
</dbReference>
<feature type="compositionally biased region" description="Basic and acidic residues" evidence="6">
    <location>
        <begin position="527"/>
        <end position="539"/>
    </location>
</feature>
<feature type="compositionally biased region" description="Basic residues" evidence="6">
    <location>
        <begin position="645"/>
        <end position="654"/>
    </location>
</feature>
<dbReference type="OMA" id="QWENHER"/>
<feature type="region of interest" description="Disordered" evidence="6">
    <location>
        <begin position="612"/>
        <end position="663"/>
    </location>
</feature>
<evidence type="ECO:0000313" key="9">
    <source>
        <dbReference type="EMBL" id="KAH7316314.1"/>
    </source>
</evidence>
<dbReference type="Pfam" id="PF00226">
    <property type="entry name" value="DnaJ"/>
    <property type="match status" value="1"/>
</dbReference>